<proteinExistence type="inferred from homology"/>
<dbReference type="Proteomes" id="UP000233837">
    <property type="component" value="Unassembled WGS sequence"/>
</dbReference>
<evidence type="ECO:0000313" key="3">
    <source>
        <dbReference type="EMBL" id="PKU59485.1"/>
    </source>
</evidence>
<dbReference type="Gene3D" id="3.40.50.1820">
    <property type="entry name" value="alpha/beta hydrolase"/>
    <property type="match status" value="1"/>
</dbReference>
<keyword evidence="3" id="KW-0378">Hydrolase</keyword>
<organism evidence="3 4">
    <name type="scientific">Dendrobium catenatum</name>
    <dbReference type="NCBI Taxonomy" id="906689"/>
    <lineage>
        <taxon>Eukaryota</taxon>
        <taxon>Viridiplantae</taxon>
        <taxon>Streptophyta</taxon>
        <taxon>Embryophyta</taxon>
        <taxon>Tracheophyta</taxon>
        <taxon>Spermatophyta</taxon>
        <taxon>Magnoliopsida</taxon>
        <taxon>Liliopsida</taxon>
        <taxon>Asparagales</taxon>
        <taxon>Orchidaceae</taxon>
        <taxon>Epidendroideae</taxon>
        <taxon>Malaxideae</taxon>
        <taxon>Dendrobiinae</taxon>
        <taxon>Dendrobium</taxon>
    </lineage>
</organism>
<dbReference type="Pfam" id="PF00450">
    <property type="entry name" value="Peptidase_S10"/>
    <property type="match status" value="1"/>
</dbReference>
<dbReference type="EMBL" id="KZ504112">
    <property type="protein sequence ID" value="PKU59485.1"/>
    <property type="molecule type" value="Genomic_DNA"/>
</dbReference>
<dbReference type="GO" id="GO:0004185">
    <property type="term" value="F:serine-type carboxypeptidase activity"/>
    <property type="evidence" value="ECO:0007669"/>
    <property type="project" value="InterPro"/>
</dbReference>
<dbReference type="InterPro" id="IPR029058">
    <property type="entry name" value="AB_hydrolase_fold"/>
</dbReference>
<dbReference type="SUPFAM" id="SSF53474">
    <property type="entry name" value="alpha/beta-Hydrolases"/>
    <property type="match status" value="1"/>
</dbReference>
<accession>A0A2I0V7U8</accession>
<dbReference type="InterPro" id="IPR001563">
    <property type="entry name" value="Peptidase_S10"/>
</dbReference>
<protein>
    <submittedName>
        <fullName evidence="3">Serine carboxypeptidase-like 29</fullName>
    </submittedName>
</protein>
<evidence type="ECO:0000256" key="1">
    <source>
        <dbReference type="ARBA" id="ARBA00009431"/>
    </source>
</evidence>
<comment type="similarity">
    <text evidence="1">Belongs to the peptidase S10 family.</text>
</comment>
<evidence type="ECO:0000256" key="2">
    <source>
        <dbReference type="SAM" id="SignalP"/>
    </source>
</evidence>
<keyword evidence="3" id="KW-0121">Carboxypeptidase</keyword>
<gene>
    <name evidence="3" type="primary">SCPL29</name>
    <name evidence="3" type="ORF">MA16_Dca012814</name>
</gene>
<keyword evidence="3" id="KW-0645">Protease</keyword>
<dbReference type="GO" id="GO:0006508">
    <property type="term" value="P:proteolysis"/>
    <property type="evidence" value="ECO:0007669"/>
    <property type="project" value="InterPro"/>
</dbReference>
<reference evidence="3 4" key="1">
    <citation type="journal article" date="2016" name="Sci. Rep.">
        <title>The Dendrobium catenatum Lindl. genome sequence provides insights into polysaccharide synthase, floral development and adaptive evolution.</title>
        <authorList>
            <person name="Zhang G.Q."/>
            <person name="Xu Q."/>
            <person name="Bian C."/>
            <person name="Tsai W.C."/>
            <person name="Yeh C.M."/>
            <person name="Liu K.W."/>
            <person name="Yoshida K."/>
            <person name="Zhang L.S."/>
            <person name="Chang S.B."/>
            <person name="Chen F."/>
            <person name="Shi Y."/>
            <person name="Su Y.Y."/>
            <person name="Zhang Y.Q."/>
            <person name="Chen L.J."/>
            <person name="Yin Y."/>
            <person name="Lin M."/>
            <person name="Huang H."/>
            <person name="Deng H."/>
            <person name="Wang Z.W."/>
            <person name="Zhu S.L."/>
            <person name="Zhao X."/>
            <person name="Deng C."/>
            <person name="Niu S.C."/>
            <person name="Huang J."/>
            <person name="Wang M."/>
            <person name="Liu G.H."/>
            <person name="Yang H.J."/>
            <person name="Xiao X.J."/>
            <person name="Hsiao Y.Y."/>
            <person name="Wu W.L."/>
            <person name="Chen Y.Y."/>
            <person name="Mitsuda N."/>
            <person name="Ohme-Takagi M."/>
            <person name="Luo Y.B."/>
            <person name="Van de Peer Y."/>
            <person name="Liu Z.J."/>
        </authorList>
    </citation>
    <scope>NUCLEOTIDE SEQUENCE [LARGE SCALE GENOMIC DNA]</scope>
    <source>
        <tissue evidence="3">The whole plant</tissue>
    </source>
</reference>
<feature type="chain" id="PRO_5014119560" evidence="2">
    <location>
        <begin position="33"/>
        <end position="99"/>
    </location>
</feature>
<feature type="signal peptide" evidence="2">
    <location>
        <begin position="1"/>
        <end position="32"/>
    </location>
</feature>
<reference evidence="3 4" key="2">
    <citation type="journal article" date="2017" name="Nature">
        <title>The Apostasia genome and the evolution of orchids.</title>
        <authorList>
            <person name="Zhang G.Q."/>
            <person name="Liu K.W."/>
            <person name="Li Z."/>
            <person name="Lohaus R."/>
            <person name="Hsiao Y.Y."/>
            <person name="Niu S.C."/>
            <person name="Wang J.Y."/>
            <person name="Lin Y.C."/>
            <person name="Xu Q."/>
            <person name="Chen L.J."/>
            <person name="Yoshida K."/>
            <person name="Fujiwara S."/>
            <person name="Wang Z.W."/>
            <person name="Zhang Y.Q."/>
            <person name="Mitsuda N."/>
            <person name="Wang M."/>
            <person name="Liu G.H."/>
            <person name="Pecoraro L."/>
            <person name="Huang H.X."/>
            <person name="Xiao X.J."/>
            <person name="Lin M."/>
            <person name="Wu X.Y."/>
            <person name="Wu W.L."/>
            <person name="Chen Y.Y."/>
            <person name="Chang S.B."/>
            <person name="Sakamoto S."/>
            <person name="Ohme-Takagi M."/>
            <person name="Yagi M."/>
            <person name="Zeng S.J."/>
            <person name="Shen C.Y."/>
            <person name="Yeh C.M."/>
            <person name="Luo Y.B."/>
            <person name="Tsai W.C."/>
            <person name="Van de Peer Y."/>
            <person name="Liu Z.J."/>
        </authorList>
    </citation>
    <scope>NUCLEOTIDE SEQUENCE [LARGE SCALE GENOMIC DNA]</scope>
    <source>
        <tissue evidence="3">The whole plant</tissue>
    </source>
</reference>
<dbReference type="AlphaFoldDB" id="A0A2I0V7U8"/>
<keyword evidence="2" id="KW-0732">Signal</keyword>
<name>A0A2I0V7U8_9ASPA</name>
<evidence type="ECO:0000313" key="4">
    <source>
        <dbReference type="Proteomes" id="UP000233837"/>
    </source>
</evidence>
<keyword evidence="4" id="KW-1185">Reference proteome</keyword>
<sequence>MMEMRGPGSKFPFLRPFFVLLFFFFSASKAGGESPYEIQQRDKVFLLPGQSFNVSFAHYSGYVTLDEESGKALFYWFFEAVEDPHSKPLVLWLNGGKID</sequence>